<comment type="similarity">
    <text evidence="2">Belongs to the DeoC/FbaB aldolase family. DeoC type 2 subfamily.</text>
</comment>
<reference evidence="10" key="1">
    <citation type="submission" date="2017-02" db="UniProtKB">
        <authorList>
            <consortium name="WormBaseParasite"/>
        </authorList>
    </citation>
    <scope>IDENTIFICATION</scope>
</reference>
<dbReference type="CDD" id="cd00959">
    <property type="entry name" value="DeoC"/>
    <property type="match status" value="1"/>
</dbReference>
<dbReference type="PIRSF" id="PIRSF001357">
    <property type="entry name" value="DeoC"/>
    <property type="match status" value="1"/>
</dbReference>
<dbReference type="GO" id="GO:0009264">
    <property type="term" value="P:deoxyribonucleotide catabolic process"/>
    <property type="evidence" value="ECO:0007669"/>
    <property type="project" value="InterPro"/>
</dbReference>
<comment type="catalytic activity">
    <reaction evidence="8">
        <text>2-deoxy-D-ribose 5-phosphate = D-glyceraldehyde 3-phosphate + acetaldehyde</text>
        <dbReference type="Rhea" id="RHEA:12821"/>
        <dbReference type="ChEBI" id="CHEBI:15343"/>
        <dbReference type="ChEBI" id="CHEBI:59776"/>
        <dbReference type="ChEBI" id="CHEBI:62877"/>
        <dbReference type="EC" id="4.1.2.4"/>
    </reaction>
</comment>
<dbReference type="WBParaSite" id="NBR_0002121901-mRNA-1">
    <property type="protein sequence ID" value="NBR_0002121901-mRNA-1"/>
    <property type="gene ID" value="NBR_0002121901"/>
</dbReference>
<evidence type="ECO:0000256" key="6">
    <source>
        <dbReference type="ARBA" id="ARBA00031814"/>
    </source>
</evidence>
<dbReference type="InterPro" id="IPR011343">
    <property type="entry name" value="DeoC"/>
</dbReference>
<evidence type="ECO:0000256" key="1">
    <source>
        <dbReference type="ARBA" id="ARBA00004816"/>
    </source>
</evidence>
<dbReference type="GO" id="GO:0016052">
    <property type="term" value="P:carbohydrate catabolic process"/>
    <property type="evidence" value="ECO:0007669"/>
    <property type="project" value="TreeGrafter"/>
</dbReference>
<dbReference type="InterPro" id="IPR013785">
    <property type="entry name" value="Aldolase_TIM"/>
</dbReference>
<feature type="active site" description="Schiff-base intermediate with acetaldehyde" evidence="9">
    <location>
        <position position="132"/>
    </location>
</feature>
<dbReference type="Gene3D" id="3.20.20.70">
    <property type="entry name" value="Aldolase class I"/>
    <property type="match status" value="1"/>
</dbReference>
<accession>A0A0N4YVE7</accession>
<dbReference type="PANTHER" id="PTHR10889:SF3">
    <property type="entry name" value="DEOXYRIBOSE-PHOSPHATE ALDOLASE"/>
    <property type="match status" value="1"/>
</dbReference>
<proteinExistence type="inferred from homology"/>
<name>A0A0N4YVE7_NIPBR</name>
<evidence type="ECO:0000256" key="8">
    <source>
        <dbReference type="ARBA" id="ARBA00048791"/>
    </source>
</evidence>
<keyword evidence="4" id="KW-0456">Lyase</keyword>
<dbReference type="GO" id="GO:0004139">
    <property type="term" value="F:deoxyribose-phosphate aldolase activity"/>
    <property type="evidence" value="ECO:0007669"/>
    <property type="project" value="UniProtKB-EC"/>
</dbReference>
<keyword evidence="5 9" id="KW-0704">Schiff base</keyword>
<dbReference type="UniPathway" id="UPA00002">
    <property type="reaction ID" value="UER00468"/>
</dbReference>
<dbReference type="EC" id="4.1.2.4" evidence="3"/>
<evidence type="ECO:0000313" key="10">
    <source>
        <dbReference type="WBParaSite" id="NBR_0002121901-mRNA-1"/>
    </source>
</evidence>
<dbReference type="PANTHER" id="PTHR10889">
    <property type="entry name" value="DEOXYRIBOSE-PHOSPHATE ALDOLASE"/>
    <property type="match status" value="1"/>
</dbReference>
<dbReference type="GO" id="GO:0005737">
    <property type="term" value="C:cytoplasm"/>
    <property type="evidence" value="ECO:0007669"/>
    <property type="project" value="InterPro"/>
</dbReference>
<evidence type="ECO:0000256" key="4">
    <source>
        <dbReference type="ARBA" id="ARBA00023239"/>
    </source>
</evidence>
<evidence type="ECO:0000256" key="3">
    <source>
        <dbReference type="ARBA" id="ARBA00012515"/>
    </source>
</evidence>
<evidence type="ECO:0000256" key="7">
    <source>
        <dbReference type="ARBA" id="ARBA00032755"/>
    </source>
</evidence>
<comment type="pathway">
    <text evidence="1">Carbohydrate degradation; 2-deoxy-D-ribose 1-phosphate degradation; D-glyceraldehyde 3-phosphate and acetaldehyde from 2-deoxy-alpha-D-ribose 1-phosphate: step 2/2.</text>
</comment>
<sequence length="215" mass="23082">LTIKDSSITCAAVCVYPQRVHDVSQHLNEIKKKLNIAAVAAGFPSGQYHLKSKLLEVELTVADGATEIDIVISRAAALEGDWKTVHDEVAALKSACGKAHMKTILATGELKTLSNVYKASWASMLAGSDFIKTSTGKETVNATLEVAFVMCSAIKKFHERTGKKIGFKPAGGIKTPQEALAFIALIKDVLGEEWLNPNLFRIGASSLLDNCLKAL</sequence>
<evidence type="ECO:0000256" key="2">
    <source>
        <dbReference type="ARBA" id="ARBA00009473"/>
    </source>
</evidence>
<dbReference type="GO" id="GO:0046386">
    <property type="term" value="P:deoxyribose phosphate catabolic process"/>
    <property type="evidence" value="ECO:0007669"/>
    <property type="project" value="UniProtKB-UniPathway"/>
</dbReference>
<evidence type="ECO:0000256" key="9">
    <source>
        <dbReference type="PIRSR" id="PIRSR001357-50"/>
    </source>
</evidence>
<feature type="active site" description="Proton donor/acceptor" evidence="9">
    <location>
        <position position="168"/>
    </location>
</feature>
<dbReference type="AlphaFoldDB" id="A0A0N4YVE7"/>
<protein>
    <recommendedName>
        <fullName evidence="3">deoxyribose-phosphate aldolase</fullName>
        <ecNumber evidence="3">4.1.2.4</ecNumber>
    </recommendedName>
    <alternativeName>
        <fullName evidence="7">2-deoxy-D-ribose 5-phosphate aldolase</fullName>
    </alternativeName>
    <alternativeName>
        <fullName evidence="6">Phosphodeoxyriboaldolase</fullName>
    </alternativeName>
</protein>
<organism evidence="10">
    <name type="scientific">Nippostrongylus brasiliensis</name>
    <name type="common">Rat hookworm</name>
    <dbReference type="NCBI Taxonomy" id="27835"/>
    <lineage>
        <taxon>Eukaryota</taxon>
        <taxon>Metazoa</taxon>
        <taxon>Ecdysozoa</taxon>
        <taxon>Nematoda</taxon>
        <taxon>Chromadorea</taxon>
        <taxon>Rhabditida</taxon>
        <taxon>Rhabditina</taxon>
        <taxon>Rhabditomorpha</taxon>
        <taxon>Strongyloidea</taxon>
        <taxon>Heligmosomidae</taxon>
        <taxon>Nippostrongylus</taxon>
    </lineage>
</organism>
<dbReference type="NCBIfam" id="TIGR00126">
    <property type="entry name" value="deoC"/>
    <property type="match status" value="1"/>
</dbReference>
<dbReference type="OMA" id="RYSGPDY"/>
<dbReference type="InterPro" id="IPR002915">
    <property type="entry name" value="DeoC/FbaB/LacD_aldolase"/>
</dbReference>
<dbReference type="SMART" id="SM01133">
    <property type="entry name" value="DeoC"/>
    <property type="match status" value="1"/>
</dbReference>
<dbReference type="Pfam" id="PF01791">
    <property type="entry name" value="DeoC"/>
    <property type="match status" value="1"/>
</dbReference>
<dbReference type="SUPFAM" id="SSF51569">
    <property type="entry name" value="Aldolase"/>
    <property type="match status" value="1"/>
</dbReference>
<evidence type="ECO:0000256" key="5">
    <source>
        <dbReference type="ARBA" id="ARBA00023270"/>
    </source>
</evidence>